<dbReference type="InterPro" id="IPR048641">
    <property type="entry name" value="RlmN_N"/>
</dbReference>
<keyword evidence="8 12" id="KW-0819">tRNA processing</keyword>
<keyword evidence="4 12" id="KW-0698">rRNA processing</keyword>
<dbReference type="GO" id="GO:0000049">
    <property type="term" value="F:tRNA binding"/>
    <property type="evidence" value="ECO:0007669"/>
    <property type="project" value="UniProtKB-UniRule"/>
</dbReference>
<evidence type="ECO:0000256" key="12">
    <source>
        <dbReference type="HAMAP-Rule" id="MF_01849"/>
    </source>
</evidence>
<comment type="catalytic activity">
    <reaction evidence="12">
        <text>adenosine(2503) in 23S rRNA + 2 reduced [2Fe-2S]-[ferredoxin] + 2 S-adenosyl-L-methionine = 2-methyladenosine(2503) in 23S rRNA + 5'-deoxyadenosine + L-methionine + 2 oxidized [2Fe-2S]-[ferredoxin] + S-adenosyl-L-homocysteine</text>
        <dbReference type="Rhea" id="RHEA:42916"/>
        <dbReference type="Rhea" id="RHEA-COMP:10000"/>
        <dbReference type="Rhea" id="RHEA-COMP:10001"/>
        <dbReference type="Rhea" id="RHEA-COMP:10152"/>
        <dbReference type="Rhea" id="RHEA-COMP:10282"/>
        <dbReference type="ChEBI" id="CHEBI:17319"/>
        <dbReference type="ChEBI" id="CHEBI:33737"/>
        <dbReference type="ChEBI" id="CHEBI:33738"/>
        <dbReference type="ChEBI" id="CHEBI:57844"/>
        <dbReference type="ChEBI" id="CHEBI:57856"/>
        <dbReference type="ChEBI" id="CHEBI:59789"/>
        <dbReference type="ChEBI" id="CHEBI:74411"/>
        <dbReference type="ChEBI" id="CHEBI:74497"/>
        <dbReference type="EC" id="2.1.1.192"/>
    </reaction>
</comment>
<dbReference type="GO" id="GO:0030488">
    <property type="term" value="P:tRNA methylation"/>
    <property type="evidence" value="ECO:0007669"/>
    <property type="project" value="UniProtKB-UniRule"/>
</dbReference>
<dbReference type="GO" id="GO:0051539">
    <property type="term" value="F:4 iron, 4 sulfur cluster binding"/>
    <property type="evidence" value="ECO:0007669"/>
    <property type="project" value="UniProtKB-UniRule"/>
</dbReference>
<protein>
    <recommendedName>
        <fullName evidence="12">Probable dual-specificity RNA methyltransferase RlmN</fullName>
        <ecNumber evidence="12">2.1.1.192</ecNumber>
    </recommendedName>
    <alternativeName>
        <fullName evidence="12">23S rRNA (adenine(2503)-C(2))-methyltransferase</fullName>
    </alternativeName>
    <alternativeName>
        <fullName evidence="12">23S rRNA m2A2503 methyltransferase</fullName>
    </alternativeName>
    <alternativeName>
        <fullName evidence="12">Ribosomal RNA large subunit methyltransferase N</fullName>
    </alternativeName>
    <alternativeName>
        <fullName evidence="12">tRNA (adenine(37)-C(2))-methyltransferase</fullName>
    </alternativeName>
    <alternativeName>
        <fullName evidence="12">tRNA m2A37 methyltransferase</fullName>
    </alternativeName>
</protein>
<keyword evidence="10 12" id="KW-0408">Iron</keyword>
<sequence length="342" mass="38925">MIDFRDLTKKELEEYIIKINEQKFRAKQLFEWIHKGVNTFDEILNINKSLKEKLKNDGYICNMEIEAKFESKYDNTIKYVMRLKDGNYIECVLMSYSFGNTICISTQAGCSMGCSFCASAIGGKIRNLTAGAMLGQVLTVQNDSKHKISNVVLMGTGEPLDNYDNVIKFLNIINDSSGINIGMRHITISTCGLVPQIKSLADLNFQLTLAISLHAPNDEIRKKIMPIANKYNMEELLDACRYYIKVTNRRITFEYALISGVNDSDENAFELSEKLKGILCHVNLIPLNRVEGKRFIKPDKNRINTFKDILLSKGIETTVRREMGNDIDAACGQLRRRFIEKS</sequence>
<dbReference type="OrthoDB" id="9793973at2"/>
<keyword evidence="7 12" id="KW-0949">S-adenosyl-L-methionine</keyword>
<proteinExistence type="inferred from homology"/>
<comment type="function">
    <text evidence="12">Specifically methylates position 2 of adenine 2503 in 23S rRNA and position 2 of adenine 37 in tRNAs.</text>
</comment>
<keyword evidence="6 12" id="KW-0808">Transferase</keyword>
<feature type="binding site" evidence="12">
    <location>
        <position position="117"/>
    </location>
    <ligand>
        <name>[4Fe-4S] cluster</name>
        <dbReference type="ChEBI" id="CHEBI:49883"/>
        <note>4Fe-4S-S-AdoMet</note>
    </ligand>
</feature>
<dbReference type="PROSITE" id="PS51918">
    <property type="entry name" value="RADICAL_SAM"/>
    <property type="match status" value="1"/>
</dbReference>
<accession>A0A1T4XT99</accession>
<feature type="binding site" evidence="12">
    <location>
        <position position="114"/>
    </location>
    <ligand>
        <name>[4Fe-4S] cluster</name>
        <dbReference type="ChEBI" id="CHEBI:49883"/>
        <note>4Fe-4S-S-AdoMet</note>
    </ligand>
</feature>
<evidence type="ECO:0000313" key="14">
    <source>
        <dbReference type="EMBL" id="SKA92388.1"/>
    </source>
</evidence>
<dbReference type="GO" id="GO:0005737">
    <property type="term" value="C:cytoplasm"/>
    <property type="evidence" value="ECO:0007669"/>
    <property type="project" value="UniProtKB-SubCell"/>
</dbReference>
<gene>
    <name evidence="12" type="primary">rlmN</name>
    <name evidence="14" type="ORF">SAMN05443428_11252</name>
</gene>
<comment type="subcellular location">
    <subcellularLocation>
        <location evidence="1 12">Cytoplasm</location>
    </subcellularLocation>
</comment>
<dbReference type="SFLD" id="SFLDF00275">
    <property type="entry name" value="adenosine_C2_methyltransferase"/>
    <property type="match status" value="1"/>
</dbReference>
<evidence type="ECO:0000256" key="7">
    <source>
        <dbReference type="ARBA" id="ARBA00022691"/>
    </source>
</evidence>
<dbReference type="GO" id="GO:0002935">
    <property type="term" value="F:tRNA (adenine(37)-C2)-methyltransferase activity"/>
    <property type="evidence" value="ECO:0007669"/>
    <property type="project" value="UniProtKB-UniRule"/>
</dbReference>
<comment type="cofactor">
    <cofactor evidence="12">
        <name>[4Fe-4S] cluster</name>
        <dbReference type="ChEBI" id="CHEBI:49883"/>
    </cofactor>
    <text evidence="12">Binds 1 [4Fe-4S] cluster. The cluster is coordinated with 3 cysteines and an exchangeable S-adenosyl-L-methionine.</text>
</comment>
<dbReference type="InterPro" id="IPR013785">
    <property type="entry name" value="Aldolase_TIM"/>
</dbReference>
<dbReference type="GO" id="GO:0046872">
    <property type="term" value="F:metal ion binding"/>
    <property type="evidence" value="ECO:0007669"/>
    <property type="project" value="UniProtKB-KW"/>
</dbReference>
<evidence type="ECO:0000256" key="5">
    <source>
        <dbReference type="ARBA" id="ARBA00022603"/>
    </source>
</evidence>
<evidence type="ECO:0000313" key="15">
    <source>
        <dbReference type="Proteomes" id="UP000190105"/>
    </source>
</evidence>
<dbReference type="SFLD" id="SFLDS00029">
    <property type="entry name" value="Radical_SAM"/>
    <property type="match status" value="1"/>
</dbReference>
<dbReference type="InterPro" id="IPR007197">
    <property type="entry name" value="rSAM"/>
</dbReference>
<dbReference type="PANTHER" id="PTHR30544">
    <property type="entry name" value="23S RRNA METHYLTRANSFERASE"/>
    <property type="match status" value="1"/>
</dbReference>
<keyword evidence="5 12" id="KW-0489">Methyltransferase</keyword>
<dbReference type="AlphaFoldDB" id="A0A1T4XT99"/>
<dbReference type="EC" id="2.1.1.192" evidence="12"/>
<keyword evidence="9 12" id="KW-0479">Metal-binding</keyword>
<comment type="similarity">
    <text evidence="12">Belongs to the radical SAM superfamily. RlmN family.</text>
</comment>
<dbReference type="CDD" id="cd01335">
    <property type="entry name" value="Radical_SAM"/>
    <property type="match status" value="1"/>
</dbReference>
<dbReference type="Gene3D" id="1.10.150.530">
    <property type="match status" value="1"/>
</dbReference>
<dbReference type="Gene3D" id="3.20.20.70">
    <property type="entry name" value="Aldolase class I"/>
    <property type="match status" value="1"/>
</dbReference>
<feature type="active site" description="S-methylcysteine intermediate" evidence="12">
    <location>
        <position position="331"/>
    </location>
</feature>
<dbReference type="Pfam" id="PF04055">
    <property type="entry name" value="Radical_SAM"/>
    <property type="match status" value="1"/>
</dbReference>
<dbReference type="SFLD" id="SFLDG01062">
    <property type="entry name" value="methyltransferase_(Class_A)"/>
    <property type="match status" value="1"/>
</dbReference>
<reference evidence="15" key="1">
    <citation type="submission" date="2017-02" db="EMBL/GenBank/DDBJ databases">
        <authorList>
            <person name="Varghese N."/>
            <person name="Submissions S."/>
        </authorList>
    </citation>
    <scope>NUCLEOTIDE SEQUENCE [LARGE SCALE GENOMIC DNA]</scope>
    <source>
        <strain evidence="15">USBA 833</strain>
    </source>
</reference>
<dbReference type="EMBL" id="FUYH01000012">
    <property type="protein sequence ID" value="SKA92388.1"/>
    <property type="molecule type" value="Genomic_DNA"/>
</dbReference>
<dbReference type="RefSeq" id="WP_078696801.1">
    <property type="nucleotide sequence ID" value="NZ_FUYH01000012.1"/>
</dbReference>
<feature type="active site" description="Proton acceptor" evidence="12">
    <location>
        <position position="90"/>
    </location>
</feature>
<feature type="binding site" evidence="12">
    <location>
        <position position="288"/>
    </location>
    <ligand>
        <name>S-adenosyl-L-methionine</name>
        <dbReference type="ChEBI" id="CHEBI:59789"/>
    </ligand>
</feature>
<dbReference type="PANTHER" id="PTHR30544:SF5">
    <property type="entry name" value="RADICAL SAM CORE DOMAIN-CONTAINING PROTEIN"/>
    <property type="match status" value="1"/>
</dbReference>
<feature type="binding site" evidence="12">
    <location>
        <begin position="157"/>
        <end position="158"/>
    </location>
    <ligand>
        <name>S-adenosyl-L-methionine</name>
        <dbReference type="ChEBI" id="CHEBI:59789"/>
    </ligand>
</feature>
<evidence type="ECO:0000256" key="9">
    <source>
        <dbReference type="ARBA" id="ARBA00022723"/>
    </source>
</evidence>
<dbReference type="GO" id="GO:0070040">
    <property type="term" value="F:rRNA (adenine(2503)-C2-)-methyltransferase activity"/>
    <property type="evidence" value="ECO:0007669"/>
    <property type="project" value="UniProtKB-UniRule"/>
</dbReference>
<dbReference type="GO" id="GO:0070475">
    <property type="term" value="P:rRNA base methylation"/>
    <property type="evidence" value="ECO:0007669"/>
    <property type="project" value="UniProtKB-UniRule"/>
</dbReference>
<evidence type="ECO:0000256" key="8">
    <source>
        <dbReference type="ARBA" id="ARBA00022694"/>
    </source>
</evidence>
<organism evidence="14 15">
    <name type="scientific">Caloramator quimbayensis</name>
    <dbReference type="NCBI Taxonomy" id="1147123"/>
    <lineage>
        <taxon>Bacteria</taxon>
        <taxon>Bacillati</taxon>
        <taxon>Bacillota</taxon>
        <taxon>Clostridia</taxon>
        <taxon>Eubacteriales</taxon>
        <taxon>Clostridiaceae</taxon>
        <taxon>Caloramator</taxon>
    </lineage>
</organism>
<evidence type="ECO:0000256" key="2">
    <source>
        <dbReference type="ARBA" id="ARBA00022485"/>
    </source>
</evidence>
<name>A0A1T4XT99_9CLOT</name>
<feature type="binding site" evidence="12">
    <location>
        <position position="110"/>
    </location>
    <ligand>
        <name>[4Fe-4S] cluster</name>
        <dbReference type="ChEBI" id="CHEBI:49883"/>
        <note>4Fe-4S-S-AdoMet</note>
    </ligand>
</feature>
<feature type="binding site" evidence="12">
    <location>
        <position position="189"/>
    </location>
    <ligand>
        <name>S-adenosyl-L-methionine</name>
        <dbReference type="ChEBI" id="CHEBI:59789"/>
    </ligand>
</feature>
<keyword evidence="11 12" id="KW-0411">Iron-sulfur</keyword>
<keyword evidence="2 12" id="KW-0004">4Fe-4S</keyword>
<feature type="domain" description="Radical SAM core" evidence="13">
    <location>
        <begin position="96"/>
        <end position="326"/>
    </location>
</feature>
<dbReference type="HAMAP" id="MF_01849">
    <property type="entry name" value="RNA_methyltr_RlmN"/>
    <property type="match status" value="1"/>
</dbReference>
<evidence type="ECO:0000256" key="6">
    <source>
        <dbReference type="ARBA" id="ARBA00022679"/>
    </source>
</evidence>
<dbReference type="NCBIfam" id="TIGR00048">
    <property type="entry name" value="rRNA_mod_RlmN"/>
    <property type="match status" value="1"/>
</dbReference>
<dbReference type="InterPro" id="IPR004383">
    <property type="entry name" value="rRNA_lsu_MTrfase_RlmN/Cfr"/>
</dbReference>
<keyword evidence="15" id="KW-1185">Reference proteome</keyword>
<comment type="catalytic activity">
    <reaction evidence="12">
        <text>adenosine(37) in tRNA + 2 reduced [2Fe-2S]-[ferredoxin] + 2 S-adenosyl-L-methionine = 2-methyladenosine(37) in tRNA + 5'-deoxyadenosine + L-methionine + 2 oxidized [2Fe-2S]-[ferredoxin] + S-adenosyl-L-homocysteine</text>
        <dbReference type="Rhea" id="RHEA:43332"/>
        <dbReference type="Rhea" id="RHEA-COMP:10000"/>
        <dbReference type="Rhea" id="RHEA-COMP:10001"/>
        <dbReference type="Rhea" id="RHEA-COMP:10162"/>
        <dbReference type="Rhea" id="RHEA-COMP:10485"/>
        <dbReference type="ChEBI" id="CHEBI:17319"/>
        <dbReference type="ChEBI" id="CHEBI:33737"/>
        <dbReference type="ChEBI" id="CHEBI:33738"/>
        <dbReference type="ChEBI" id="CHEBI:57844"/>
        <dbReference type="ChEBI" id="CHEBI:57856"/>
        <dbReference type="ChEBI" id="CHEBI:59789"/>
        <dbReference type="ChEBI" id="CHEBI:74411"/>
        <dbReference type="ChEBI" id="CHEBI:74497"/>
        <dbReference type="EC" id="2.1.1.192"/>
    </reaction>
</comment>
<comment type="miscellaneous">
    <text evidence="12">Reaction proceeds by a ping-pong mechanism involving intermediate methylation of a conserved cysteine residue.</text>
</comment>
<dbReference type="Pfam" id="PF21016">
    <property type="entry name" value="RlmN_N"/>
    <property type="match status" value="1"/>
</dbReference>
<comment type="caution">
    <text evidence="12">Lacks conserved residue(s) required for the propagation of feature annotation.</text>
</comment>
<dbReference type="InterPro" id="IPR058240">
    <property type="entry name" value="rSAM_sf"/>
</dbReference>
<dbReference type="SUPFAM" id="SSF102114">
    <property type="entry name" value="Radical SAM enzymes"/>
    <property type="match status" value="1"/>
</dbReference>
<evidence type="ECO:0000256" key="10">
    <source>
        <dbReference type="ARBA" id="ARBA00023004"/>
    </source>
</evidence>
<dbReference type="FunFam" id="3.20.20.70:FF:000014">
    <property type="entry name" value="Probable dual-specificity RNA methyltransferase RlmN"/>
    <property type="match status" value="1"/>
</dbReference>
<evidence type="ECO:0000256" key="11">
    <source>
        <dbReference type="ARBA" id="ARBA00023014"/>
    </source>
</evidence>
<keyword evidence="3 12" id="KW-0963">Cytoplasm</keyword>
<dbReference type="PIRSF" id="PIRSF006004">
    <property type="entry name" value="CHP00048"/>
    <property type="match status" value="1"/>
</dbReference>
<evidence type="ECO:0000256" key="1">
    <source>
        <dbReference type="ARBA" id="ARBA00004496"/>
    </source>
</evidence>
<evidence type="ECO:0000256" key="4">
    <source>
        <dbReference type="ARBA" id="ARBA00022552"/>
    </source>
</evidence>
<dbReference type="STRING" id="1147123.SAMN05443428_11252"/>
<dbReference type="GO" id="GO:0019843">
    <property type="term" value="F:rRNA binding"/>
    <property type="evidence" value="ECO:0007669"/>
    <property type="project" value="UniProtKB-UniRule"/>
</dbReference>
<dbReference type="Proteomes" id="UP000190105">
    <property type="component" value="Unassembled WGS sequence"/>
</dbReference>
<keyword evidence="12" id="KW-1015">Disulfide bond</keyword>
<dbReference type="InterPro" id="IPR040072">
    <property type="entry name" value="Methyltransferase_A"/>
</dbReference>
<evidence type="ECO:0000259" key="13">
    <source>
        <dbReference type="PROSITE" id="PS51918"/>
    </source>
</evidence>
<feature type="binding site" evidence="12">
    <location>
        <begin position="212"/>
        <end position="214"/>
    </location>
    <ligand>
        <name>S-adenosyl-L-methionine</name>
        <dbReference type="ChEBI" id="CHEBI:59789"/>
    </ligand>
</feature>
<evidence type="ECO:0000256" key="3">
    <source>
        <dbReference type="ARBA" id="ARBA00022490"/>
    </source>
</evidence>
<dbReference type="InterPro" id="IPR027492">
    <property type="entry name" value="RNA_MTrfase_RlmN"/>
</dbReference>